<organism evidence="2 3">
    <name type="scientific">Sulfuriferula nivalis</name>
    <dbReference type="NCBI Taxonomy" id="2675298"/>
    <lineage>
        <taxon>Bacteria</taxon>
        <taxon>Pseudomonadati</taxon>
        <taxon>Pseudomonadota</taxon>
        <taxon>Betaproteobacteria</taxon>
        <taxon>Nitrosomonadales</taxon>
        <taxon>Sulfuricellaceae</taxon>
        <taxon>Sulfuriferula</taxon>
    </lineage>
</organism>
<dbReference type="InterPro" id="IPR007345">
    <property type="entry name" value="Polysacch_pyruvyl_Trfase"/>
</dbReference>
<dbReference type="AlphaFoldDB" id="A0A809S753"/>
<feature type="domain" description="Polysaccharide pyruvyl transferase" evidence="1">
    <location>
        <begin position="78"/>
        <end position="326"/>
    </location>
</feature>
<dbReference type="PANTHER" id="PTHR36836:SF1">
    <property type="entry name" value="COLANIC ACID BIOSYNTHESIS PROTEIN WCAK"/>
    <property type="match status" value="1"/>
</dbReference>
<dbReference type="RefSeq" id="WP_232526018.1">
    <property type="nucleotide sequence ID" value="NZ_AP021881.1"/>
</dbReference>
<dbReference type="PANTHER" id="PTHR36836">
    <property type="entry name" value="COLANIC ACID BIOSYNTHESIS PROTEIN WCAK"/>
    <property type="match status" value="1"/>
</dbReference>
<evidence type="ECO:0000313" key="3">
    <source>
        <dbReference type="Proteomes" id="UP000463939"/>
    </source>
</evidence>
<sequence length="397" mass="43937">MSQTTIPKTKITIGLLWHSISSDNLGVGALTESQIAICQAAAVRAGVDVNYLIFGTTGGKHYVPQGISVRIGSRISIKQMMRGNSPFLKELDQCDLILDIGEGDSFADIYGIKRFIFLIVSKIAVLAKHKPLILSPQTIGPFDHWLPRKLAIAVMQRCNQVFARDGLSSSYLTKNGVRGNTTEVIDVAFRLPFTRPEHHTNNKVHIGVNVSGLLFSGGYTENNQFGLTLDYPALIRELLREWTNDPQNEVWLIPHVIPDDLPVEDDRIAIDALLTEFPSAQRAPDFNSPSEAKSFISGMDFMTGARMHACIAAFSTGVPVVPLAYSRKFNGLFSSLNYPWIADGKSMDTATAFKTIMEGYDKRELLKNQVAEGNQTANTLLQKYEDYIVLCMIGKYS</sequence>
<gene>
    <name evidence="2" type="ORF">SFSGTM_02310</name>
</gene>
<keyword evidence="3" id="KW-1185">Reference proteome</keyword>
<dbReference type="Pfam" id="PF04230">
    <property type="entry name" value="PS_pyruv_trans"/>
    <property type="match status" value="1"/>
</dbReference>
<reference evidence="3" key="1">
    <citation type="submission" date="2019-11" db="EMBL/GenBank/DDBJ databases">
        <title>Isolation and characterization of a novel species in the genus Sulfuriferula.</title>
        <authorList>
            <person name="Mochizuki J."/>
            <person name="Kojima H."/>
            <person name="Fukui M."/>
        </authorList>
    </citation>
    <scope>NUCLEOTIDE SEQUENCE [LARGE SCALE GENOMIC DNA]</scope>
    <source>
        <strain evidence="3">SGTM</strain>
    </source>
</reference>
<dbReference type="EMBL" id="AP021881">
    <property type="protein sequence ID" value="BBO99522.1"/>
    <property type="molecule type" value="Genomic_DNA"/>
</dbReference>
<dbReference type="Proteomes" id="UP000463939">
    <property type="component" value="Chromosome"/>
</dbReference>
<name>A0A809S753_9PROT</name>
<evidence type="ECO:0000259" key="1">
    <source>
        <dbReference type="Pfam" id="PF04230"/>
    </source>
</evidence>
<evidence type="ECO:0000313" key="2">
    <source>
        <dbReference type="EMBL" id="BBO99522.1"/>
    </source>
</evidence>
<protein>
    <recommendedName>
        <fullName evidence="1">Polysaccharide pyruvyl transferase domain-containing protein</fullName>
    </recommendedName>
</protein>
<dbReference type="KEGG" id="sniv:SFSGTM_02310"/>
<accession>A0A809S753</accession>
<proteinExistence type="predicted"/>